<dbReference type="GO" id="GO:0015188">
    <property type="term" value="F:L-isoleucine transmembrane transporter activity"/>
    <property type="evidence" value="ECO:0007669"/>
    <property type="project" value="TreeGrafter"/>
</dbReference>
<keyword evidence="3" id="KW-0472">Membrane</keyword>
<keyword evidence="5" id="KW-0067">ATP-binding</keyword>
<dbReference type="GO" id="GO:0005886">
    <property type="term" value="C:plasma membrane"/>
    <property type="evidence" value="ECO:0007669"/>
    <property type="project" value="TreeGrafter"/>
</dbReference>
<reference evidence="7 8" key="1">
    <citation type="submission" date="2019-08" db="EMBL/GenBank/DDBJ databases">
        <authorList>
            <person name="Peeters C."/>
        </authorList>
    </citation>
    <scope>NUCLEOTIDE SEQUENCE [LARGE SCALE GENOMIC DNA]</scope>
    <source>
        <strain evidence="7 8">LMG 20603</strain>
    </source>
</reference>
<dbReference type="AlphaFoldDB" id="A0A5E5BXV7"/>
<proteinExistence type="predicted"/>
<evidence type="ECO:0000256" key="1">
    <source>
        <dbReference type="ARBA" id="ARBA00022448"/>
    </source>
</evidence>
<accession>A0A5E5BXV7</accession>
<keyword evidence="8" id="KW-1185">Reference proteome</keyword>
<dbReference type="SMART" id="SM00382">
    <property type="entry name" value="AAA"/>
    <property type="match status" value="1"/>
</dbReference>
<feature type="domain" description="ABC transporter" evidence="6">
    <location>
        <begin position="13"/>
        <end position="260"/>
    </location>
</feature>
<keyword evidence="2" id="KW-1003">Cell membrane</keyword>
<dbReference type="Proteomes" id="UP000382040">
    <property type="component" value="Unassembled WGS sequence"/>
</dbReference>
<dbReference type="Pfam" id="PF12399">
    <property type="entry name" value="BCA_ABC_TP_C"/>
    <property type="match status" value="1"/>
</dbReference>
<keyword evidence="3" id="KW-0997">Cell inner membrane</keyword>
<evidence type="ECO:0000256" key="3">
    <source>
        <dbReference type="ARBA" id="ARBA00022519"/>
    </source>
</evidence>
<protein>
    <submittedName>
        <fullName evidence="7">Branched-chain amino acid ABC transporter substrate-binding protein</fullName>
    </submittedName>
</protein>
<dbReference type="GO" id="GO:0016887">
    <property type="term" value="F:ATP hydrolysis activity"/>
    <property type="evidence" value="ECO:0007669"/>
    <property type="project" value="InterPro"/>
</dbReference>
<dbReference type="GO" id="GO:0005304">
    <property type="term" value="F:L-valine transmembrane transporter activity"/>
    <property type="evidence" value="ECO:0007669"/>
    <property type="project" value="TreeGrafter"/>
</dbReference>
<dbReference type="PANTHER" id="PTHR45772:SF7">
    <property type="entry name" value="AMINO ACID ABC TRANSPORTER ATP-BINDING PROTEIN"/>
    <property type="match status" value="1"/>
</dbReference>
<organism evidence="7 8">
    <name type="scientific">Pandoraea bronchicola</name>
    <dbReference type="NCBI Taxonomy" id="2508287"/>
    <lineage>
        <taxon>Bacteria</taxon>
        <taxon>Pseudomonadati</taxon>
        <taxon>Pseudomonadota</taxon>
        <taxon>Betaproteobacteria</taxon>
        <taxon>Burkholderiales</taxon>
        <taxon>Burkholderiaceae</taxon>
        <taxon>Pandoraea</taxon>
    </lineage>
</organism>
<dbReference type="CDD" id="cd03219">
    <property type="entry name" value="ABC_Mj1267_LivG_branched"/>
    <property type="match status" value="1"/>
</dbReference>
<dbReference type="EMBL" id="CABPST010000012">
    <property type="protein sequence ID" value="VVE89845.1"/>
    <property type="molecule type" value="Genomic_DNA"/>
</dbReference>
<dbReference type="OrthoDB" id="9781337at2"/>
<dbReference type="RefSeq" id="WP_150561055.1">
    <property type="nucleotide sequence ID" value="NZ_CABPST010000012.1"/>
</dbReference>
<evidence type="ECO:0000256" key="4">
    <source>
        <dbReference type="ARBA" id="ARBA00022741"/>
    </source>
</evidence>
<dbReference type="InterPro" id="IPR003593">
    <property type="entry name" value="AAA+_ATPase"/>
</dbReference>
<dbReference type="Gene3D" id="3.40.50.300">
    <property type="entry name" value="P-loop containing nucleotide triphosphate hydrolases"/>
    <property type="match status" value="1"/>
</dbReference>
<evidence type="ECO:0000256" key="2">
    <source>
        <dbReference type="ARBA" id="ARBA00022475"/>
    </source>
</evidence>
<evidence type="ECO:0000256" key="5">
    <source>
        <dbReference type="ARBA" id="ARBA00022840"/>
    </source>
</evidence>
<keyword evidence="1" id="KW-0813">Transport</keyword>
<gene>
    <name evidence="7" type="ORF">PBR20603_03818</name>
</gene>
<sequence length="263" mass="28079">MTLATQALAQASLCARGIFKDYGTVKVLKDVSISVAPGTTHAVIGPNGAGKTTLFRVLSGEALADRGEVAFEGQDVSRWSGYRRVRQGIGRTFQVAKVFSEMRVIDNVVLALETGGSPALRRSVWRFVQPAPAAALRTQAMASLATVGLEARAGEMAGVLAYGERKRLELAMALALQPRMLLLDEPMAGMSPGDRISAVALLKRIGRELGMSILLTEHDMSVVFALADHITVLNYGQVIASGTPEAVRASPIVREVYLGHEHA</sequence>
<dbReference type="InterPro" id="IPR051120">
    <property type="entry name" value="ABC_AA/LPS_Transport"/>
</dbReference>
<dbReference type="InterPro" id="IPR017871">
    <property type="entry name" value="ABC_transporter-like_CS"/>
</dbReference>
<dbReference type="GO" id="GO:1903805">
    <property type="term" value="P:L-valine import across plasma membrane"/>
    <property type="evidence" value="ECO:0007669"/>
    <property type="project" value="TreeGrafter"/>
</dbReference>
<dbReference type="PROSITE" id="PS00211">
    <property type="entry name" value="ABC_TRANSPORTER_1"/>
    <property type="match status" value="1"/>
</dbReference>
<dbReference type="InterPro" id="IPR027417">
    <property type="entry name" value="P-loop_NTPase"/>
</dbReference>
<name>A0A5E5BXV7_9BURK</name>
<dbReference type="GO" id="GO:0042941">
    <property type="term" value="P:D-alanine transmembrane transport"/>
    <property type="evidence" value="ECO:0007669"/>
    <property type="project" value="TreeGrafter"/>
</dbReference>
<dbReference type="PANTHER" id="PTHR45772">
    <property type="entry name" value="CONSERVED COMPONENT OF ABC TRANSPORTER FOR NATURAL AMINO ACIDS-RELATED"/>
    <property type="match status" value="1"/>
</dbReference>
<dbReference type="GO" id="GO:0015192">
    <property type="term" value="F:L-phenylalanine transmembrane transporter activity"/>
    <property type="evidence" value="ECO:0007669"/>
    <property type="project" value="TreeGrafter"/>
</dbReference>
<dbReference type="InterPro" id="IPR003439">
    <property type="entry name" value="ABC_transporter-like_ATP-bd"/>
</dbReference>
<dbReference type="Pfam" id="PF00005">
    <property type="entry name" value="ABC_tran"/>
    <property type="match status" value="1"/>
</dbReference>
<dbReference type="InterPro" id="IPR032823">
    <property type="entry name" value="BCA_ABC_TP_C"/>
</dbReference>
<dbReference type="GO" id="GO:1903806">
    <property type="term" value="P:L-isoleucine import across plasma membrane"/>
    <property type="evidence" value="ECO:0007669"/>
    <property type="project" value="TreeGrafter"/>
</dbReference>
<dbReference type="SUPFAM" id="SSF52540">
    <property type="entry name" value="P-loop containing nucleoside triphosphate hydrolases"/>
    <property type="match status" value="1"/>
</dbReference>
<evidence type="ECO:0000313" key="8">
    <source>
        <dbReference type="Proteomes" id="UP000382040"/>
    </source>
</evidence>
<dbReference type="PROSITE" id="PS50893">
    <property type="entry name" value="ABC_TRANSPORTER_2"/>
    <property type="match status" value="1"/>
</dbReference>
<evidence type="ECO:0000313" key="7">
    <source>
        <dbReference type="EMBL" id="VVE89845.1"/>
    </source>
</evidence>
<evidence type="ECO:0000259" key="6">
    <source>
        <dbReference type="PROSITE" id="PS50893"/>
    </source>
</evidence>
<keyword evidence="4" id="KW-0547">Nucleotide-binding</keyword>
<dbReference type="GO" id="GO:0005524">
    <property type="term" value="F:ATP binding"/>
    <property type="evidence" value="ECO:0007669"/>
    <property type="project" value="UniProtKB-KW"/>
</dbReference>
<dbReference type="GO" id="GO:0015808">
    <property type="term" value="P:L-alanine transport"/>
    <property type="evidence" value="ECO:0007669"/>
    <property type="project" value="TreeGrafter"/>
</dbReference>